<organism evidence="1">
    <name type="scientific">Bradyrhizobium diazoefficiens</name>
    <dbReference type="NCBI Taxonomy" id="1355477"/>
    <lineage>
        <taxon>Bacteria</taxon>
        <taxon>Pseudomonadati</taxon>
        <taxon>Pseudomonadota</taxon>
        <taxon>Alphaproteobacteria</taxon>
        <taxon>Hyphomicrobiales</taxon>
        <taxon>Nitrobacteraceae</taxon>
        <taxon>Bradyrhizobium</taxon>
    </lineage>
</organism>
<reference evidence="1" key="1">
    <citation type="submission" date="2020-05" db="EMBL/GenBank/DDBJ databases">
        <title>Complete genome sequence of Bradyrhizobium diazoefficiens XF5 isolated from soybean nodule.</title>
        <authorList>
            <person name="Noda R."/>
            <person name="Kakizaki K."/>
            <person name="Minamisawa K."/>
        </authorList>
    </citation>
    <scope>NUCLEOTIDE SEQUENCE</scope>
    <source>
        <strain evidence="1">XF5</strain>
    </source>
</reference>
<gene>
    <name evidence="1" type="ORF">XF5B_39000</name>
</gene>
<dbReference type="EMBL" id="AP023095">
    <property type="protein sequence ID" value="BCE56388.1"/>
    <property type="molecule type" value="Genomic_DNA"/>
</dbReference>
<name>A0A810A168_9BRAD</name>
<dbReference type="AlphaFoldDB" id="A0A810A168"/>
<accession>A0A810A168</accession>
<protein>
    <submittedName>
        <fullName evidence="1">Uncharacterized protein</fullName>
    </submittedName>
</protein>
<dbReference type="RefSeq" id="WP_347342000.1">
    <property type="nucleotide sequence ID" value="NZ_AP022638.1"/>
</dbReference>
<evidence type="ECO:0000313" key="1">
    <source>
        <dbReference type="EMBL" id="BCE56388.1"/>
    </source>
</evidence>
<sequence>MVKRPEPRFFDTDPDAPPFLKALEELRRQATRQGFLHHHVQAIVYAIDQYAEAATGNRGYFMSPPPVLTTGKAER</sequence>
<proteinExistence type="predicted"/>